<dbReference type="SMART" id="SM01208">
    <property type="entry name" value="G5"/>
    <property type="match status" value="1"/>
</dbReference>
<dbReference type="PROSITE" id="PS51782">
    <property type="entry name" value="LYSM"/>
    <property type="match status" value="1"/>
</dbReference>
<dbReference type="InterPro" id="IPR011098">
    <property type="entry name" value="G5_dom"/>
</dbReference>
<organism evidence="4 5">
    <name type="scientific">Sedimentibacter hydroxybenzoicus DSM 7310</name>
    <dbReference type="NCBI Taxonomy" id="1123245"/>
    <lineage>
        <taxon>Bacteria</taxon>
        <taxon>Bacillati</taxon>
        <taxon>Bacillota</taxon>
        <taxon>Tissierellia</taxon>
        <taxon>Sedimentibacter</taxon>
    </lineage>
</organism>
<dbReference type="Pfam" id="PF07501">
    <property type="entry name" value="G5"/>
    <property type="match status" value="1"/>
</dbReference>
<evidence type="ECO:0000313" key="4">
    <source>
        <dbReference type="EMBL" id="NYB74638.1"/>
    </source>
</evidence>
<name>A0A974BKD9_SEDHY</name>
<dbReference type="Gene3D" id="2.70.70.10">
    <property type="entry name" value="Glucose Permease (Domain IIA)"/>
    <property type="match status" value="1"/>
</dbReference>
<dbReference type="AlphaFoldDB" id="A0A974BKD9"/>
<protein>
    <submittedName>
        <fullName evidence="4">Peptidoglycan DD-metalloendopeptidase family protein</fullName>
    </submittedName>
</protein>
<dbReference type="InterPro" id="IPR016047">
    <property type="entry name" value="M23ase_b-sheet_dom"/>
</dbReference>
<keyword evidence="1" id="KW-0732">Signal</keyword>
<dbReference type="PANTHER" id="PTHR21666">
    <property type="entry name" value="PEPTIDASE-RELATED"/>
    <property type="match status" value="1"/>
</dbReference>
<dbReference type="Proteomes" id="UP000611629">
    <property type="component" value="Unassembled WGS sequence"/>
</dbReference>
<dbReference type="GO" id="GO:0004222">
    <property type="term" value="F:metalloendopeptidase activity"/>
    <property type="evidence" value="ECO:0007669"/>
    <property type="project" value="TreeGrafter"/>
</dbReference>
<accession>A0A974BKD9</accession>
<dbReference type="PANTHER" id="PTHR21666:SF270">
    <property type="entry name" value="MUREIN HYDROLASE ACTIVATOR ENVC"/>
    <property type="match status" value="1"/>
</dbReference>
<dbReference type="CDD" id="cd12797">
    <property type="entry name" value="M23_peptidase"/>
    <property type="match status" value="1"/>
</dbReference>
<dbReference type="InterPro" id="IPR050570">
    <property type="entry name" value="Cell_wall_metabolism_enzyme"/>
</dbReference>
<sequence>MKKRKLPPKKKPIIKKENIEIFKQLPEKKYRQVFDKIKKIPFSEYKLIIKTKIGQFFGKIKKIPFSKFDLMFQTKIGQFFDKVKKIQLPKFVHIDQAKTEQVFRKVKKIQFPKFNFIRNSKIEQIFKKVQFSKPLSKQLKGAVCLLTATTLILSGTYTMNYLNTHENNVFSTDSFTILKNDKELCKVRDKELLDITLAKLEKDLEKIHNHELAIESKFEIVESTAKDKEIITQDGLYNILKDNISYSILAYSINVDSQQIGVVNSEYDAISIIEEVKNYFSQYYDKETIIEVNTVENIEIKQIKASNNEIKDKEDLVNYIIKGTEEEKKYIVEKGDNYWNIAEYFNMSLDDLIQANPTSDPERIQIGDELNLVVPKPFINVQVKRHIAQEESTPYDTKYNKVSYMFSDEEIIETKGKYGLSKIESIVTEQNGIQIAKEILSEEVIELPTTEVVTTGTQDPPPKKGTGYFINPLPGSVISSRFGSRSGGFHLGQDMAKASGSSIKAADGGTVTYSGWSGSYGYMVDIDHGGGFTTRYAHCSEIYVSVGEKVYQGKVIAAVGSTGVSSGPHLHFEVRKYGSVVNPAAYIGIQYR</sequence>
<dbReference type="SUPFAM" id="SSF51261">
    <property type="entry name" value="Duplicated hybrid motif"/>
    <property type="match status" value="1"/>
</dbReference>
<dbReference type="Gene3D" id="3.10.350.10">
    <property type="entry name" value="LysM domain"/>
    <property type="match status" value="1"/>
</dbReference>
<gene>
    <name evidence="4" type="ORF">HZF24_10875</name>
</gene>
<feature type="domain" description="G5" evidence="2">
    <location>
        <begin position="379"/>
        <end position="459"/>
    </location>
</feature>
<dbReference type="Gene3D" id="2.20.230.10">
    <property type="entry name" value="Resuscitation-promoting factor rpfb"/>
    <property type="match status" value="1"/>
</dbReference>
<evidence type="ECO:0000256" key="1">
    <source>
        <dbReference type="ARBA" id="ARBA00022729"/>
    </source>
</evidence>
<dbReference type="RefSeq" id="WP_179238340.1">
    <property type="nucleotide sequence ID" value="NZ_JACBNQ010000011.1"/>
</dbReference>
<evidence type="ECO:0000259" key="2">
    <source>
        <dbReference type="PROSITE" id="PS51109"/>
    </source>
</evidence>
<feature type="domain" description="LysM" evidence="3">
    <location>
        <begin position="328"/>
        <end position="372"/>
    </location>
</feature>
<comment type="caution">
    <text evidence="4">The sequence shown here is derived from an EMBL/GenBank/DDBJ whole genome shotgun (WGS) entry which is preliminary data.</text>
</comment>
<dbReference type="InterPro" id="IPR011055">
    <property type="entry name" value="Dup_hybrid_motif"/>
</dbReference>
<dbReference type="CDD" id="cd00118">
    <property type="entry name" value="LysM"/>
    <property type="match status" value="1"/>
</dbReference>
<dbReference type="Pfam" id="PF01476">
    <property type="entry name" value="LysM"/>
    <property type="match status" value="1"/>
</dbReference>
<dbReference type="EMBL" id="JACBNQ010000011">
    <property type="protein sequence ID" value="NYB74638.1"/>
    <property type="molecule type" value="Genomic_DNA"/>
</dbReference>
<reference evidence="4" key="1">
    <citation type="submission" date="2020-07" db="EMBL/GenBank/DDBJ databases">
        <title>Genomic analysis of a strain of Sedimentibacter Hydroxybenzoicus DSM7310.</title>
        <authorList>
            <person name="Ma S."/>
        </authorList>
    </citation>
    <scope>NUCLEOTIDE SEQUENCE</scope>
    <source>
        <strain evidence="4">DSM 7310</strain>
    </source>
</reference>
<dbReference type="InterPro" id="IPR036779">
    <property type="entry name" value="LysM_dom_sf"/>
</dbReference>
<dbReference type="InterPro" id="IPR018392">
    <property type="entry name" value="LysM"/>
</dbReference>
<keyword evidence="5" id="KW-1185">Reference proteome</keyword>
<dbReference type="PROSITE" id="PS51109">
    <property type="entry name" value="G5"/>
    <property type="match status" value="1"/>
</dbReference>
<proteinExistence type="predicted"/>
<dbReference type="Pfam" id="PF01551">
    <property type="entry name" value="Peptidase_M23"/>
    <property type="match status" value="1"/>
</dbReference>
<dbReference type="SMART" id="SM00257">
    <property type="entry name" value="LysM"/>
    <property type="match status" value="1"/>
</dbReference>
<evidence type="ECO:0000259" key="3">
    <source>
        <dbReference type="PROSITE" id="PS51782"/>
    </source>
</evidence>
<evidence type="ECO:0000313" key="5">
    <source>
        <dbReference type="Proteomes" id="UP000611629"/>
    </source>
</evidence>